<evidence type="ECO:0000313" key="2">
    <source>
        <dbReference type="EMBL" id="VDI58823.1"/>
    </source>
</evidence>
<protein>
    <submittedName>
        <fullName evidence="2">Uncharacterized protein</fullName>
    </submittedName>
</protein>
<keyword evidence="3" id="KW-1185">Reference proteome</keyword>
<evidence type="ECO:0000313" key="3">
    <source>
        <dbReference type="Proteomes" id="UP000596742"/>
    </source>
</evidence>
<accession>A0A8B6G553</accession>
<dbReference type="OrthoDB" id="10474905at2759"/>
<dbReference type="EMBL" id="UYJE01007891">
    <property type="protein sequence ID" value="VDI58823.1"/>
    <property type="molecule type" value="Genomic_DNA"/>
</dbReference>
<feature type="region of interest" description="Disordered" evidence="1">
    <location>
        <begin position="174"/>
        <end position="195"/>
    </location>
</feature>
<proteinExistence type="predicted"/>
<organism evidence="2 3">
    <name type="scientific">Mytilus galloprovincialis</name>
    <name type="common">Mediterranean mussel</name>
    <dbReference type="NCBI Taxonomy" id="29158"/>
    <lineage>
        <taxon>Eukaryota</taxon>
        <taxon>Metazoa</taxon>
        <taxon>Spiralia</taxon>
        <taxon>Lophotrochozoa</taxon>
        <taxon>Mollusca</taxon>
        <taxon>Bivalvia</taxon>
        <taxon>Autobranchia</taxon>
        <taxon>Pteriomorphia</taxon>
        <taxon>Mytilida</taxon>
        <taxon>Mytiloidea</taxon>
        <taxon>Mytilidae</taxon>
        <taxon>Mytilinae</taxon>
        <taxon>Mytilus</taxon>
    </lineage>
</organism>
<feature type="compositionally biased region" description="Polar residues" evidence="1">
    <location>
        <begin position="176"/>
        <end position="193"/>
    </location>
</feature>
<gene>
    <name evidence="2" type="ORF">MGAL_10B041926</name>
</gene>
<comment type="caution">
    <text evidence="2">The sequence shown here is derived from an EMBL/GenBank/DDBJ whole genome shotgun (WGS) entry which is preliminary data.</text>
</comment>
<dbReference type="Proteomes" id="UP000596742">
    <property type="component" value="Unassembled WGS sequence"/>
</dbReference>
<feature type="region of interest" description="Disordered" evidence="1">
    <location>
        <begin position="224"/>
        <end position="267"/>
    </location>
</feature>
<feature type="compositionally biased region" description="Basic and acidic residues" evidence="1">
    <location>
        <begin position="244"/>
        <end position="253"/>
    </location>
</feature>
<sequence>MVRPPHQNPSSYLSPPYYAHNPHILYHRQNQVHQHFVPHPVNIQPHQPYTSYPVHNQHHRTFVPYPPYNHFNQSYIPHYGQPPQLCTGVHTQARNFQDIIQGYRTHPIVSNHHSQAFQNRTTNTGNPVLQSNHPPQVYHQQQQTPHLNIITTATASAQQHPEAVPSRIHNVLNYDPLNQQPSRQCSQQPGDISSDQDRVAPQIVHSSYPFMHDQTRHVISASASEKPVHHTNCTTARNNKRSNRRTEVSDKRQQFGHSSIPPKDDNITVEEKNHFLQEMSLTEQPPDQLLQEEILLIERISE</sequence>
<evidence type="ECO:0000256" key="1">
    <source>
        <dbReference type="SAM" id="MobiDB-lite"/>
    </source>
</evidence>
<reference evidence="2" key="1">
    <citation type="submission" date="2018-11" db="EMBL/GenBank/DDBJ databases">
        <authorList>
            <person name="Alioto T."/>
            <person name="Alioto T."/>
        </authorList>
    </citation>
    <scope>NUCLEOTIDE SEQUENCE</scope>
</reference>
<dbReference type="AlphaFoldDB" id="A0A8B6G553"/>
<name>A0A8B6G553_MYTGA</name>